<dbReference type="Pfam" id="PF00018">
    <property type="entry name" value="SH3_1"/>
    <property type="match status" value="1"/>
</dbReference>
<organism evidence="3">
    <name type="scientific">Amphimedon queenslandica</name>
    <name type="common">Sponge</name>
    <dbReference type="NCBI Taxonomy" id="400682"/>
    <lineage>
        <taxon>Eukaryota</taxon>
        <taxon>Metazoa</taxon>
        <taxon>Porifera</taxon>
        <taxon>Demospongiae</taxon>
        <taxon>Heteroscleromorpha</taxon>
        <taxon>Haplosclerida</taxon>
        <taxon>Niphatidae</taxon>
        <taxon>Amphimedon</taxon>
    </lineage>
</organism>
<evidence type="ECO:0000259" key="2">
    <source>
        <dbReference type="Pfam" id="PF00018"/>
    </source>
</evidence>
<dbReference type="InterPro" id="IPR036028">
    <property type="entry name" value="SH3-like_dom_sf"/>
</dbReference>
<name>A0A1X7SJN8_AMPQE</name>
<feature type="domain" description="SH3" evidence="2">
    <location>
        <begin position="20"/>
        <end position="48"/>
    </location>
</feature>
<dbReference type="InParanoid" id="A0A1X7SJN8"/>
<dbReference type="InterPro" id="IPR001452">
    <property type="entry name" value="SH3_domain"/>
</dbReference>
<dbReference type="Gene3D" id="2.30.30.40">
    <property type="entry name" value="SH3 Domains"/>
    <property type="match status" value="1"/>
</dbReference>
<dbReference type="SUPFAM" id="SSF50044">
    <property type="entry name" value="SH3-domain"/>
    <property type="match status" value="1"/>
</dbReference>
<proteinExistence type="predicted"/>
<reference evidence="3" key="1">
    <citation type="submission" date="2017-05" db="UniProtKB">
        <authorList>
            <consortium name="EnsemblMetazoa"/>
        </authorList>
    </citation>
    <scope>IDENTIFICATION</scope>
</reference>
<evidence type="ECO:0000256" key="1">
    <source>
        <dbReference type="ARBA" id="ARBA00022443"/>
    </source>
</evidence>
<sequence length="52" mass="5651">LKMAAVSPPHTQWGPGTTCIAKYNFPGSASHDLPLRRGDKIIIVKKSKASFK</sequence>
<accession>A0A1X7SJN8</accession>
<protein>
    <recommendedName>
        <fullName evidence="2">SH3 domain-containing protein</fullName>
    </recommendedName>
</protein>
<dbReference type="EnsemblMetazoa" id="Aqu2.1.02248_001">
    <property type="protein sequence ID" value="Aqu2.1.02248_001"/>
    <property type="gene ID" value="Aqu2.1.02248"/>
</dbReference>
<keyword evidence="1" id="KW-0728">SH3 domain</keyword>
<evidence type="ECO:0000313" key="3">
    <source>
        <dbReference type="EnsemblMetazoa" id="Aqu2.1.02248_001"/>
    </source>
</evidence>
<dbReference type="AlphaFoldDB" id="A0A1X7SJN8"/>